<dbReference type="GeneTree" id="ENSGT00390000018061"/>
<reference evidence="1" key="3">
    <citation type="submission" date="2025-09" db="UniProtKB">
        <authorList>
            <consortium name="Ensembl"/>
        </authorList>
    </citation>
    <scope>IDENTIFICATION</scope>
    <source>
        <strain evidence="1">Thoroughbred</strain>
    </source>
</reference>
<dbReference type="CDD" id="cd02440">
    <property type="entry name" value="AdoMet_MTases"/>
    <property type="match status" value="1"/>
</dbReference>
<dbReference type="AlphaFoldDB" id="A0A9L0TBM9"/>
<dbReference type="SUPFAM" id="SSF53335">
    <property type="entry name" value="S-adenosyl-L-methionine-dependent methyltransferases"/>
    <property type="match status" value="1"/>
</dbReference>
<dbReference type="PANTHER" id="PTHR32379">
    <property type="entry name" value="GUANIDINOACETATE N-METHYLTRANSFERASE"/>
    <property type="match status" value="1"/>
</dbReference>
<keyword evidence="2" id="KW-1185">Reference proteome</keyword>
<dbReference type="Ensembl" id="ENSECAT00000115403.1">
    <property type="protein sequence ID" value="ENSECAP00000084515.1"/>
    <property type="gene ID" value="ENSECAG00000009689.3"/>
</dbReference>
<accession>A0A9L0TBM9</accession>
<proteinExistence type="evidence at protein level"/>
<organism evidence="1 2">
    <name type="scientific">Equus caballus</name>
    <name type="common">Horse</name>
    <dbReference type="NCBI Taxonomy" id="9796"/>
    <lineage>
        <taxon>Eukaryota</taxon>
        <taxon>Metazoa</taxon>
        <taxon>Chordata</taxon>
        <taxon>Craniata</taxon>
        <taxon>Vertebrata</taxon>
        <taxon>Euteleostomi</taxon>
        <taxon>Mammalia</taxon>
        <taxon>Eutheria</taxon>
        <taxon>Laurasiatheria</taxon>
        <taxon>Perissodactyla</taxon>
        <taxon>Equidae</taxon>
        <taxon>Equus</taxon>
    </lineage>
</organism>
<name>A0A9L0TBM9_HORSE</name>
<protein>
    <submittedName>
        <fullName evidence="1">Guanidinoacetate N-methyltransferase</fullName>
    </submittedName>
</protein>
<evidence type="ECO:0007829" key="3">
    <source>
        <dbReference type="PeptideAtlas" id="A0A9L0TBM9"/>
    </source>
</evidence>
<dbReference type="Gene3D" id="3.40.50.150">
    <property type="entry name" value="Vaccinia Virus protein VP39"/>
    <property type="match status" value="1"/>
</dbReference>
<evidence type="ECO:0000313" key="1">
    <source>
        <dbReference type="Ensembl" id="ENSECAP00000084515.1"/>
    </source>
</evidence>
<dbReference type="Proteomes" id="UP000002281">
    <property type="component" value="Chromosome 7"/>
</dbReference>
<gene>
    <name evidence="1" type="primary">GAMT</name>
</gene>
<dbReference type="InterPro" id="IPR029063">
    <property type="entry name" value="SAM-dependent_MTases_sf"/>
</dbReference>
<sequence>MSARAAPPIFAPGEDCSPAWQAAPAAYDASDAHLQILGKPVMERWETPYMHALAAAAASRGGRVLEVGFGMAIAASKVQEAPIEEHWIIECNDGVFRRLQDWAPRQPHKVVPLKGLWEEVAPTLPDGHFDGILYDTYPLSEETWHTHQFNFIRVGVRGRGLAGAALLPVSATVASRAAPGTSVLTAVPAPGPRLSSAEAGGRPHLLQPHLLGGAAEVQVLGHHRHVRGVPPEPRPHPIPGSRRPGEGPWVISWVAWAPPLGARAGALPNIPGVRGQASCRLPPVDRPPPPQGLYWLSHAGPRAFAHAVPSACEDVQAGSLVAPGDHQGATAQAEFGPLGSPSRPGFWIIWVGSWARGRALALVRAVPGVAGRCQGHLLRCPPAPRRHRCRPCWRRASCVRTSAQR</sequence>
<evidence type="ECO:0000313" key="2">
    <source>
        <dbReference type="Proteomes" id="UP000002281"/>
    </source>
</evidence>
<reference evidence="1" key="2">
    <citation type="submission" date="2025-08" db="UniProtKB">
        <authorList>
            <consortium name="Ensembl"/>
        </authorList>
    </citation>
    <scope>IDENTIFICATION</scope>
    <source>
        <strain evidence="1">Thoroughbred</strain>
    </source>
</reference>
<dbReference type="InterPro" id="IPR051038">
    <property type="entry name" value="RMT2/GAMT_Mtase"/>
</dbReference>
<reference evidence="1 2" key="1">
    <citation type="journal article" date="2009" name="Science">
        <title>Genome sequence, comparative analysis, and population genetics of the domestic horse.</title>
        <authorList>
            <consortium name="Broad Institute Genome Sequencing Platform"/>
            <consortium name="Broad Institute Whole Genome Assembly Team"/>
            <person name="Wade C.M."/>
            <person name="Giulotto E."/>
            <person name="Sigurdsson S."/>
            <person name="Zoli M."/>
            <person name="Gnerre S."/>
            <person name="Imsland F."/>
            <person name="Lear T.L."/>
            <person name="Adelson D.L."/>
            <person name="Bailey E."/>
            <person name="Bellone R.R."/>
            <person name="Bloecker H."/>
            <person name="Distl O."/>
            <person name="Edgar R.C."/>
            <person name="Garber M."/>
            <person name="Leeb T."/>
            <person name="Mauceli E."/>
            <person name="MacLeod J.N."/>
            <person name="Penedo M.C.T."/>
            <person name="Raison J.M."/>
            <person name="Sharpe T."/>
            <person name="Vogel J."/>
            <person name="Andersson L."/>
            <person name="Antczak D.F."/>
            <person name="Biagi T."/>
            <person name="Binns M.M."/>
            <person name="Chowdhary B.P."/>
            <person name="Coleman S.J."/>
            <person name="Della Valle G."/>
            <person name="Fryc S."/>
            <person name="Guerin G."/>
            <person name="Hasegawa T."/>
            <person name="Hill E.W."/>
            <person name="Jurka J."/>
            <person name="Kiialainen A."/>
            <person name="Lindgren G."/>
            <person name="Liu J."/>
            <person name="Magnani E."/>
            <person name="Mickelson J.R."/>
            <person name="Murray J."/>
            <person name="Nergadze S.G."/>
            <person name="Onofrio R."/>
            <person name="Pedroni S."/>
            <person name="Piras M.F."/>
            <person name="Raudsepp T."/>
            <person name="Rocchi M."/>
            <person name="Roeed K.H."/>
            <person name="Ryder O.A."/>
            <person name="Searle S."/>
            <person name="Skow L."/>
            <person name="Swinburne J.E."/>
            <person name="Syvaenen A.C."/>
            <person name="Tozaki T."/>
            <person name="Valberg S.J."/>
            <person name="Vaudin M."/>
            <person name="White J.R."/>
            <person name="Zody M.C."/>
            <person name="Lander E.S."/>
            <person name="Lindblad-Toh K."/>
        </authorList>
    </citation>
    <scope>NUCLEOTIDE SEQUENCE [LARGE SCALE GENOMIC DNA]</scope>
    <source>
        <strain evidence="1 2">Thoroughbred</strain>
    </source>
</reference>
<keyword evidence="3" id="KW-1267">Proteomics identification</keyword>
<dbReference type="PANTHER" id="PTHR32379:SF1">
    <property type="entry name" value="GUANIDINOACETATE N-METHYLTRANSFERASE"/>
    <property type="match status" value="1"/>
</dbReference>